<reference evidence="1 2" key="1">
    <citation type="submission" date="2017-10" db="EMBL/GenBank/DDBJ databases">
        <title>Genomics of the genus Arcobacter.</title>
        <authorList>
            <person name="Perez-Cataluna A."/>
            <person name="Figueras M.J."/>
        </authorList>
    </citation>
    <scope>NUCLEOTIDE SEQUENCE [LARGE SCALE GENOMIC DNA]</scope>
    <source>
        <strain evidence="1 2">CECT 9230</strain>
    </source>
</reference>
<evidence type="ECO:0000313" key="1">
    <source>
        <dbReference type="EMBL" id="RBQ29669.1"/>
    </source>
</evidence>
<dbReference type="OrthoDB" id="5344275at2"/>
<gene>
    <name evidence="1" type="ORF">CRU91_03470</name>
</gene>
<comment type="caution">
    <text evidence="1">The sequence shown here is derived from an EMBL/GenBank/DDBJ whole genome shotgun (WGS) entry which is preliminary data.</text>
</comment>
<name>A0A366MW09_9BACT</name>
<dbReference type="AlphaFoldDB" id="A0A366MW09"/>
<protein>
    <submittedName>
        <fullName evidence="1">Uncharacterized protein</fullName>
    </submittedName>
</protein>
<accession>A0A366MW09</accession>
<dbReference type="EMBL" id="PDKB01000004">
    <property type="protein sequence ID" value="RBQ29669.1"/>
    <property type="molecule type" value="Genomic_DNA"/>
</dbReference>
<proteinExistence type="predicted"/>
<organism evidence="1 2">
    <name type="scientific">Aliarcobacter vitoriensis</name>
    <dbReference type="NCBI Taxonomy" id="2011099"/>
    <lineage>
        <taxon>Bacteria</taxon>
        <taxon>Pseudomonadati</taxon>
        <taxon>Campylobacterota</taxon>
        <taxon>Epsilonproteobacteria</taxon>
        <taxon>Campylobacterales</taxon>
        <taxon>Arcobacteraceae</taxon>
        <taxon>Aliarcobacter</taxon>
    </lineage>
</organism>
<evidence type="ECO:0000313" key="2">
    <source>
        <dbReference type="Proteomes" id="UP000252669"/>
    </source>
</evidence>
<dbReference type="Proteomes" id="UP000252669">
    <property type="component" value="Unassembled WGS sequence"/>
</dbReference>
<sequence length="81" mass="9750">MKELEKVFLIDEFEEGWGMEAIDVCEEQLFDYCTEVLFIPDDKIDELNMIDNELEIVLKDLEEDDINEDWYVNLLKHSKFN</sequence>
<dbReference type="RefSeq" id="WP_113893415.1">
    <property type="nucleotide sequence ID" value="NZ_CP182882.1"/>
</dbReference>
<keyword evidence="2" id="KW-1185">Reference proteome</keyword>